<keyword evidence="6 15" id="KW-0812">Transmembrane</keyword>
<evidence type="ECO:0000256" key="3">
    <source>
        <dbReference type="ARBA" id="ARBA00022475"/>
    </source>
</evidence>
<dbReference type="AlphaFoldDB" id="A0A2N7TUL7"/>
<dbReference type="Pfam" id="PF13614">
    <property type="entry name" value="AAA_31"/>
    <property type="match status" value="1"/>
</dbReference>
<evidence type="ECO:0000256" key="11">
    <source>
        <dbReference type="ARBA" id="ARBA00023136"/>
    </source>
</evidence>
<gene>
    <name evidence="19" type="ORF">C1H66_01120</name>
</gene>
<keyword evidence="8 19" id="KW-0418">Kinase</keyword>
<keyword evidence="20" id="KW-1185">Reference proteome</keyword>
<dbReference type="SUPFAM" id="SSF52540">
    <property type="entry name" value="P-loop containing nucleoside triphosphate hydrolases"/>
    <property type="match status" value="1"/>
</dbReference>
<dbReference type="Pfam" id="PF02706">
    <property type="entry name" value="Wzz"/>
    <property type="match status" value="1"/>
</dbReference>
<comment type="subcellular location">
    <subcellularLocation>
        <location evidence="1">Cell inner membrane</location>
        <topology evidence="1">Multi-pass membrane protein</topology>
    </subcellularLocation>
</comment>
<dbReference type="GO" id="GO:0042802">
    <property type="term" value="F:identical protein binding"/>
    <property type="evidence" value="ECO:0007669"/>
    <property type="project" value="UniProtKB-ARBA"/>
</dbReference>
<evidence type="ECO:0000256" key="1">
    <source>
        <dbReference type="ARBA" id="ARBA00004429"/>
    </source>
</evidence>
<evidence type="ECO:0000313" key="19">
    <source>
        <dbReference type="EMBL" id="PMR71873.1"/>
    </source>
</evidence>
<dbReference type="NCBIfam" id="TIGR01007">
    <property type="entry name" value="eps_fam"/>
    <property type="match status" value="1"/>
</dbReference>
<evidence type="ECO:0000259" key="18">
    <source>
        <dbReference type="Pfam" id="PF13807"/>
    </source>
</evidence>
<feature type="coiled-coil region" evidence="14">
    <location>
        <begin position="306"/>
        <end position="340"/>
    </location>
</feature>
<dbReference type="GO" id="GO:0005886">
    <property type="term" value="C:plasma membrane"/>
    <property type="evidence" value="ECO:0007669"/>
    <property type="project" value="UniProtKB-SubCell"/>
</dbReference>
<evidence type="ECO:0000256" key="6">
    <source>
        <dbReference type="ARBA" id="ARBA00022692"/>
    </source>
</evidence>
<evidence type="ECO:0000256" key="8">
    <source>
        <dbReference type="ARBA" id="ARBA00022777"/>
    </source>
</evidence>
<dbReference type="InterPro" id="IPR050445">
    <property type="entry name" value="Bact_polysacc_biosynth/exp"/>
</dbReference>
<evidence type="ECO:0000256" key="9">
    <source>
        <dbReference type="ARBA" id="ARBA00022840"/>
    </source>
</evidence>
<keyword evidence="10 15" id="KW-1133">Transmembrane helix</keyword>
<dbReference type="OrthoDB" id="9775724at2"/>
<sequence>MTMSNSIQRDSREEVIDLGRIFGILIDHKWLIVSVTLFFTLCGITYGMMATPIYQGDALVQVERRSTVSPLGDLRNVLGESNETNTSAEVQILLSRMVLGQVVDRLGQDTTIQPVTVPIIGEYIVRRGIKRPEFPLAIPYIGDYVLRSGIPQPDFMKRLPYVWGGESIEVGRFELAEQWHGQDITVERDIGTRYQVLINGQPVGSGALREVSTFLDNQLLLRIDAFDAPPGVQFTLNRRHRASAIGSIGGRLEVAEVGGRSSSTGMLRLTMTGPDPEEILRSLDAVAETFLTQNVERQSAQAEQSLAFLGEQVPELRSQLTQAEQKLNGYRAELDSVDLSSEAQAAIQRYIDIEGRLNELEFQEAELAQRYTSSHPSYQTLLRQKRHLEGERAELNARVNELPAAQQEVVRMTRDVEVTQAIYVNVLNKVQELEVAKAGTIGNVRIIDRAQLSGLIAPRKRLIVILATLLGLMIAIGSVMLRSLLRQGVESPDQIEAAGLPVYAAIPFSNHQQSLERRVKKRGSHSPKEIMAGVLADRDPTDVAVEAIRGLRTSLHFVMLEGRNNRLMITGPSPGVGKSFVCINLSAVAAKAGMRVLLIDADLRKGQIHHAFGKQSADGLADYLAGQVSLDDIIQPTGIDDYWLITRGTAPPNPSELLMHPRFAETMQQLGERFDLVIIDTPPVLAVTDASVVGNHCDTTLLVARFETNSVNEILAAKRRLESNGLEVQGVILNAMERRASSAAGQYGGYYFYQYR</sequence>
<dbReference type="GO" id="GO:0005524">
    <property type="term" value="F:ATP binding"/>
    <property type="evidence" value="ECO:0007669"/>
    <property type="project" value="UniProtKB-KW"/>
</dbReference>
<name>A0A2N7TUL7_9GAMM</name>
<feature type="domain" description="Polysaccharide chain length determinant N-terminal" evidence="16">
    <location>
        <begin position="16"/>
        <end position="105"/>
    </location>
</feature>
<keyword evidence="7" id="KW-0547">Nucleotide-binding</keyword>
<dbReference type="InterPro" id="IPR032807">
    <property type="entry name" value="GNVR"/>
</dbReference>
<dbReference type="Pfam" id="PF23607">
    <property type="entry name" value="WZC_N"/>
    <property type="match status" value="1"/>
</dbReference>
<dbReference type="EMBL" id="PNRE01000008">
    <property type="protein sequence ID" value="PMR71873.1"/>
    <property type="molecule type" value="Genomic_DNA"/>
</dbReference>
<feature type="domain" description="Tyrosine-protein kinase G-rich" evidence="18">
    <location>
        <begin position="405"/>
        <end position="483"/>
    </location>
</feature>
<dbReference type="InterPro" id="IPR005702">
    <property type="entry name" value="Wzc-like_C"/>
</dbReference>
<proteinExistence type="inferred from homology"/>
<feature type="transmembrane region" description="Helical" evidence="15">
    <location>
        <begin position="30"/>
        <end position="49"/>
    </location>
</feature>
<keyword evidence="9" id="KW-0067">ATP-binding</keyword>
<dbReference type="Pfam" id="PF13807">
    <property type="entry name" value="GNVR"/>
    <property type="match status" value="1"/>
</dbReference>
<dbReference type="InterPro" id="IPR003856">
    <property type="entry name" value="LPS_length_determ_N"/>
</dbReference>
<reference evidence="19 20" key="1">
    <citation type="submission" date="2018-01" db="EMBL/GenBank/DDBJ databases">
        <title>Halomonas endophytica sp. nov., isolated from storage liquid in the stems of Populus euphratica.</title>
        <authorList>
            <person name="Chen C."/>
        </authorList>
    </citation>
    <scope>NUCLEOTIDE SEQUENCE [LARGE SCALE GENOMIC DNA]</scope>
    <source>
        <strain evidence="19 20">DSM 26881</strain>
    </source>
</reference>
<feature type="transmembrane region" description="Helical" evidence="15">
    <location>
        <begin position="462"/>
        <end position="481"/>
    </location>
</feature>
<dbReference type="PANTHER" id="PTHR32309:SF32">
    <property type="entry name" value="TYROSINE-PROTEIN KINASE ETK-RELATED"/>
    <property type="match status" value="1"/>
</dbReference>
<evidence type="ECO:0000256" key="2">
    <source>
        <dbReference type="ARBA" id="ARBA00008883"/>
    </source>
</evidence>
<evidence type="ECO:0000256" key="4">
    <source>
        <dbReference type="ARBA" id="ARBA00022519"/>
    </source>
</evidence>
<evidence type="ECO:0000313" key="20">
    <source>
        <dbReference type="Proteomes" id="UP000235346"/>
    </source>
</evidence>
<dbReference type="EC" id="2.7.10.2" evidence="19"/>
<evidence type="ECO:0000256" key="10">
    <source>
        <dbReference type="ARBA" id="ARBA00022989"/>
    </source>
</evidence>
<keyword evidence="3" id="KW-1003">Cell membrane</keyword>
<evidence type="ECO:0000256" key="14">
    <source>
        <dbReference type="SAM" id="Coils"/>
    </source>
</evidence>
<evidence type="ECO:0000256" key="15">
    <source>
        <dbReference type="SAM" id="Phobius"/>
    </source>
</evidence>
<dbReference type="GO" id="GO:0004715">
    <property type="term" value="F:non-membrane spanning protein tyrosine kinase activity"/>
    <property type="evidence" value="ECO:0007669"/>
    <property type="project" value="UniProtKB-EC"/>
</dbReference>
<feature type="domain" description="AAA" evidence="17">
    <location>
        <begin position="575"/>
        <end position="688"/>
    </location>
</feature>
<dbReference type="Gene3D" id="3.40.50.300">
    <property type="entry name" value="P-loop containing nucleotide triphosphate hydrolases"/>
    <property type="match status" value="1"/>
</dbReference>
<accession>A0A2N7TUL7</accession>
<evidence type="ECO:0000259" key="16">
    <source>
        <dbReference type="Pfam" id="PF02706"/>
    </source>
</evidence>
<keyword evidence="11 15" id="KW-0472">Membrane</keyword>
<dbReference type="CDD" id="cd05387">
    <property type="entry name" value="BY-kinase"/>
    <property type="match status" value="1"/>
</dbReference>
<dbReference type="InterPro" id="IPR025669">
    <property type="entry name" value="AAA_dom"/>
</dbReference>
<organism evidence="19 20">
    <name type="scientific">Halomonas heilongjiangensis</name>
    <dbReference type="NCBI Taxonomy" id="1387883"/>
    <lineage>
        <taxon>Bacteria</taxon>
        <taxon>Pseudomonadati</taxon>
        <taxon>Pseudomonadota</taxon>
        <taxon>Gammaproteobacteria</taxon>
        <taxon>Oceanospirillales</taxon>
        <taxon>Halomonadaceae</taxon>
        <taxon>Halomonas</taxon>
    </lineage>
</organism>
<evidence type="ECO:0000259" key="17">
    <source>
        <dbReference type="Pfam" id="PF13614"/>
    </source>
</evidence>
<comment type="catalytic activity">
    <reaction evidence="13">
        <text>L-tyrosyl-[protein] + ATP = O-phospho-L-tyrosyl-[protein] + ADP + H(+)</text>
        <dbReference type="Rhea" id="RHEA:10596"/>
        <dbReference type="Rhea" id="RHEA-COMP:10136"/>
        <dbReference type="Rhea" id="RHEA-COMP:20101"/>
        <dbReference type="ChEBI" id="CHEBI:15378"/>
        <dbReference type="ChEBI" id="CHEBI:30616"/>
        <dbReference type="ChEBI" id="CHEBI:46858"/>
        <dbReference type="ChEBI" id="CHEBI:61978"/>
        <dbReference type="ChEBI" id="CHEBI:456216"/>
    </reaction>
</comment>
<evidence type="ECO:0000256" key="12">
    <source>
        <dbReference type="ARBA" id="ARBA00023137"/>
    </source>
</evidence>
<evidence type="ECO:0000256" key="5">
    <source>
        <dbReference type="ARBA" id="ARBA00022679"/>
    </source>
</evidence>
<keyword evidence="12" id="KW-0829">Tyrosine-protein kinase</keyword>
<protein>
    <submittedName>
        <fullName evidence="19">Tyrosine-protein kinase</fullName>
        <ecNumber evidence="19">2.7.10.2</ecNumber>
    </submittedName>
</protein>
<evidence type="ECO:0000256" key="13">
    <source>
        <dbReference type="ARBA" id="ARBA00053015"/>
    </source>
</evidence>
<evidence type="ECO:0000256" key="7">
    <source>
        <dbReference type="ARBA" id="ARBA00022741"/>
    </source>
</evidence>
<dbReference type="PANTHER" id="PTHR32309">
    <property type="entry name" value="TYROSINE-PROTEIN KINASE"/>
    <property type="match status" value="1"/>
</dbReference>
<comment type="caution">
    <text evidence="19">The sequence shown here is derived from an EMBL/GenBank/DDBJ whole genome shotgun (WGS) entry which is preliminary data.</text>
</comment>
<keyword evidence="14" id="KW-0175">Coiled coil</keyword>
<keyword evidence="4" id="KW-0997">Cell inner membrane</keyword>
<comment type="similarity">
    <text evidence="2">Belongs to the etk/wzc family.</text>
</comment>
<keyword evidence="5 19" id="KW-0808">Transferase</keyword>
<dbReference type="FunFam" id="3.40.50.300:FF:000527">
    <property type="entry name" value="Tyrosine-protein kinase etk"/>
    <property type="match status" value="1"/>
</dbReference>
<dbReference type="InterPro" id="IPR027417">
    <property type="entry name" value="P-loop_NTPase"/>
</dbReference>
<dbReference type="Proteomes" id="UP000235346">
    <property type="component" value="Unassembled WGS sequence"/>
</dbReference>